<dbReference type="InterPro" id="IPR045851">
    <property type="entry name" value="AMP-bd_C_sf"/>
</dbReference>
<evidence type="ECO:0000313" key="6">
    <source>
        <dbReference type="Proteomes" id="UP000186108"/>
    </source>
</evidence>
<accession>A0A1B1KHX7</accession>
<dbReference type="AlphaFoldDB" id="A0A1B1KHX7"/>
<comment type="similarity">
    <text evidence="1">Belongs to the ATP-dependent AMP-binding enzyme family.</text>
</comment>
<evidence type="ECO:0000259" key="3">
    <source>
        <dbReference type="Pfam" id="PF00501"/>
    </source>
</evidence>
<dbReference type="EMBL" id="CP009112">
    <property type="protein sequence ID" value="ANS32222.1"/>
    <property type="molecule type" value="Genomic_DNA"/>
</dbReference>
<evidence type="ECO:0000256" key="2">
    <source>
        <dbReference type="ARBA" id="ARBA00022598"/>
    </source>
</evidence>
<dbReference type="Gene3D" id="3.40.50.12780">
    <property type="entry name" value="N-terminal domain of ligase-like"/>
    <property type="match status" value="1"/>
</dbReference>
<dbReference type="GO" id="GO:0031956">
    <property type="term" value="F:medium-chain fatty acid-CoA ligase activity"/>
    <property type="evidence" value="ECO:0007669"/>
    <property type="project" value="TreeGrafter"/>
</dbReference>
<dbReference type="Gene3D" id="3.30.300.30">
    <property type="match status" value="1"/>
</dbReference>
<protein>
    <submittedName>
        <fullName evidence="5">Putative AMP-dependent synthetase and ligase</fullName>
    </submittedName>
</protein>
<dbReference type="InterPro" id="IPR025110">
    <property type="entry name" value="AMP-bd_C"/>
</dbReference>
<feature type="domain" description="AMP-dependent synthetase/ligase" evidence="3">
    <location>
        <begin position="43"/>
        <end position="401"/>
    </location>
</feature>
<dbReference type="InterPro" id="IPR042099">
    <property type="entry name" value="ANL_N_sf"/>
</dbReference>
<dbReference type="GO" id="GO:0006631">
    <property type="term" value="P:fatty acid metabolic process"/>
    <property type="evidence" value="ECO:0007669"/>
    <property type="project" value="TreeGrafter"/>
</dbReference>
<feature type="domain" description="AMP-binding enzyme C-terminal" evidence="4">
    <location>
        <begin position="453"/>
        <end position="535"/>
    </location>
</feature>
<sequence length="552" mass="59594">MFTGSSEVGATQAGMGREELTPFDAARQLTLPAVVDAYAELLPQQVLVATDDGDLTAAQFRDRCRDLAAGLRKAGLPKGAPVGILLPNGWKWLVAVQAVAYAGLIAVPLNTWYKSTELTSAREQTGLQTVITQPDIRGRDNVELMKEADLLESDDDRGYLGAVLWDTASLPETLPSASADERPDFAVNPDDIAMYVFTSGSSAAPKVVVLHHEGLLRNGFEMGKRQQLTSDDKLWLGTPLFFGYGCANAMTVCLTHGATLCVQERFEPLAAARFIEERACTVYYGLGPITREIVNSGALNTFNLSSLRTGAIGLSAEEKRLALEDLGVTHAVSMYGLTECYGLCVMTEPGDSFDVILHSQGRPLPNHKVRCLDVESGTALSVGDGTALGEIQLHGCTTPGYLNNDIANAASFTPDGWFRTGDLGWIDAEGRLHFAGRLKEVVKVNGITISPAEVEAYVMEHPDVSQAHVFGWPSREHGEEELCCGVVLKDTAQTKPDDIDGLLRTWLKPRIASYKVPKIFVALTETQVPLTATGKVSKRLIGEQFLGVVSPD</sequence>
<evidence type="ECO:0000259" key="4">
    <source>
        <dbReference type="Pfam" id="PF13193"/>
    </source>
</evidence>
<dbReference type="PANTHER" id="PTHR43201:SF5">
    <property type="entry name" value="MEDIUM-CHAIN ACYL-COA LIGASE ACSF2, MITOCHONDRIAL"/>
    <property type="match status" value="1"/>
</dbReference>
<organism evidence="5 6">
    <name type="scientific">Rhodococcus opacus</name>
    <name type="common">Nocardia opaca</name>
    <dbReference type="NCBI Taxonomy" id="37919"/>
    <lineage>
        <taxon>Bacteria</taxon>
        <taxon>Bacillati</taxon>
        <taxon>Actinomycetota</taxon>
        <taxon>Actinomycetes</taxon>
        <taxon>Mycobacteriales</taxon>
        <taxon>Nocardiaceae</taxon>
        <taxon>Rhodococcus</taxon>
    </lineage>
</organism>
<name>A0A1B1KHX7_RHOOP</name>
<keyword evidence="5" id="KW-0614">Plasmid</keyword>
<gene>
    <name evidence="5" type="ORF">R1CP_38115</name>
</gene>
<keyword evidence="2 5" id="KW-0436">Ligase</keyword>
<evidence type="ECO:0000313" key="5">
    <source>
        <dbReference type="EMBL" id="ANS32222.1"/>
    </source>
</evidence>
<dbReference type="CDD" id="cd04433">
    <property type="entry name" value="AFD_class_I"/>
    <property type="match status" value="1"/>
</dbReference>
<dbReference type="Proteomes" id="UP000186108">
    <property type="component" value="Plasmid pR1CP1"/>
</dbReference>
<geneLocation type="plasmid" evidence="6">
    <name>pr1cp1</name>
</geneLocation>
<proteinExistence type="inferred from homology"/>
<dbReference type="InterPro" id="IPR000873">
    <property type="entry name" value="AMP-dep_synth/lig_dom"/>
</dbReference>
<dbReference type="Pfam" id="PF13193">
    <property type="entry name" value="AMP-binding_C"/>
    <property type="match status" value="1"/>
</dbReference>
<dbReference type="PANTHER" id="PTHR43201">
    <property type="entry name" value="ACYL-COA SYNTHETASE"/>
    <property type="match status" value="1"/>
</dbReference>
<dbReference type="RefSeq" id="WP_231138010.1">
    <property type="nucleotide sequence ID" value="NZ_CP009112.1"/>
</dbReference>
<dbReference type="SUPFAM" id="SSF56801">
    <property type="entry name" value="Acetyl-CoA synthetase-like"/>
    <property type="match status" value="1"/>
</dbReference>
<dbReference type="PATRIC" id="fig|37919.13.peg.8029"/>
<evidence type="ECO:0000256" key="1">
    <source>
        <dbReference type="ARBA" id="ARBA00006432"/>
    </source>
</evidence>
<reference evidence="5 6" key="1">
    <citation type="submission" date="2014-07" db="EMBL/GenBank/DDBJ databases">
        <authorList>
            <person name="Zhang J.E."/>
            <person name="Yang H."/>
            <person name="Guo J."/>
            <person name="Deng Z."/>
            <person name="Luo H."/>
            <person name="Luo M."/>
            <person name="Zhao B."/>
        </authorList>
    </citation>
    <scope>NUCLEOTIDE SEQUENCE [LARGE SCALE GENOMIC DNA]</scope>
    <source>
        <strain evidence="5 6">1CP</strain>
        <plasmid evidence="6">Plasmid pr1cp1</plasmid>
    </source>
</reference>
<dbReference type="Pfam" id="PF00501">
    <property type="entry name" value="AMP-binding"/>
    <property type="match status" value="1"/>
</dbReference>